<sequence>MIEGGAGRMATIFKAVGEIPVSLLYNDGPRERSNETHYNRWIPTTPSKNTLTATPLMTYTGSSLRVDSGKMLQDGHSALLVIIPAPVPQHVTEIKLLVKLAGKAEELHISLHRSGNDQLDVSPVRATCILLETRQTSGPSSTQTLTMRGACLRIMERDISKKGNEGPLTEQRSQFDAVYDCPLNVSTLHPRLPSSPTSTPPTLYGPISGHLLATPWTMNILVTEPNPTQTATRRPLEKDANRLILFLAPPIALVALLANAATILFVVVLATQHASLTPLGIAALALCFYPPAWPLSIACLVALAARDEFLSALMEAFFACFYGAVALVPLGLGSWFVAERYAWEAWLETFEEGWTREWRRGWWWRMMRWQDGFYERFYERSFVVDAKGKERVDLGKVPWKLGLVDRLLLRLVRAFGRARDLNA</sequence>
<protein>
    <submittedName>
        <fullName evidence="1">Uncharacterized protein</fullName>
    </submittedName>
</protein>
<comment type="caution">
    <text evidence="1">The sequence shown here is derived from an EMBL/GenBank/DDBJ whole genome shotgun (WGS) entry which is preliminary data.</text>
</comment>
<name>A0ACC3SH38_9PEZI</name>
<evidence type="ECO:0000313" key="1">
    <source>
        <dbReference type="EMBL" id="KAK8213324.1"/>
    </source>
</evidence>
<reference evidence="1" key="1">
    <citation type="submission" date="2024-02" db="EMBL/GenBank/DDBJ databases">
        <title>Metagenome Assembled Genome of Zalaria obscura JY119.</title>
        <authorList>
            <person name="Vighnesh L."/>
            <person name="Jagadeeshwari U."/>
            <person name="Venkata Ramana C."/>
            <person name="Sasikala C."/>
        </authorList>
    </citation>
    <scope>NUCLEOTIDE SEQUENCE</scope>
    <source>
        <strain evidence="1">JY119</strain>
    </source>
</reference>
<dbReference type="EMBL" id="JAMKPW020000011">
    <property type="protein sequence ID" value="KAK8213324.1"/>
    <property type="molecule type" value="Genomic_DNA"/>
</dbReference>
<dbReference type="Proteomes" id="UP001320706">
    <property type="component" value="Unassembled WGS sequence"/>
</dbReference>
<gene>
    <name evidence="1" type="ORF">M8818_002623</name>
</gene>
<organism evidence="1 2">
    <name type="scientific">Zalaria obscura</name>
    <dbReference type="NCBI Taxonomy" id="2024903"/>
    <lineage>
        <taxon>Eukaryota</taxon>
        <taxon>Fungi</taxon>
        <taxon>Dikarya</taxon>
        <taxon>Ascomycota</taxon>
        <taxon>Pezizomycotina</taxon>
        <taxon>Dothideomycetes</taxon>
        <taxon>Dothideomycetidae</taxon>
        <taxon>Dothideales</taxon>
        <taxon>Zalariaceae</taxon>
        <taxon>Zalaria</taxon>
    </lineage>
</organism>
<accession>A0ACC3SH38</accession>
<proteinExistence type="predicted"/>
<evidence type="ECO:0000313" key="2">
    <source>
        <dbReference type="Proteomes" id="UP001320706"/>
    </source>
</evidence>
<keyword evidence="2" id="KW-1185">Reference proteome</keyword>